<dbReference type="EMBL" id="CP149822">
    <property type="protein sequence ID" value="WZN42125.1"/>
    <property type="molecule type" value="Genomic_DNA"/>
</dbReference>
<dbReference type="PROSITE" id="PS51736">
    <property type="entry name" value="RECOMBINASES_3"/>
    <property type="match status" value="1"/>
</dbReference>
<dbReference type="InterPro" id="IPR006118">
    <property type="entry name" value="Recombinase_CS"/>
</dbReference>
<dbReference type="SUPFAM" id="SSF53041">
    <property type="entry name" value="Resolvase-like"/>
    <property type="match status" value="1"/>
</dbReference>
<evidence type="ECO:0000259" key="5">
    <source>
        <dbReference type="PROSITE" id="PS51736"/>
    </source>
</evidence>
<dbReference type="RefSeq" id="WP_341836961.1">
    <property type="nucleotide sequence ID" value="NZ_CP149822.1"/>
</dbReference>
<dbReference type="PANTHER" id="PTHR30461:SF23">
    <property type="entry name" value="DNA RECOMBINASE-RELATED"/>
    <property type="match status" value="1"/>
</dbReference>
<dbReference type="Pfam" id="PF13408">
    <property type="entry name" value="Zn_ribbon_recom"/>
    <property type="match status" value="1"/>
</dbReference>
<feature type="domain" description="Resolvase/invertase-type recombinase catalytic" evidence="5">
    <location>
        <begin position="8"/>
        <end position="156"/>
    </location>
</feature>
<accession>A0ABZ2YSA9</accession>
<keyword evidence="1" id="KW-0229">DNA integration</keyword>
<dbReference type="InterPro" id="IPR006119">
    <property type="entry name" value="Resolv_N"/>
</dbReference>
<dbReference type="InterPro" id="IPR036162">
    <property type="entry name" value="Resolvase-like_N_sf"/>
</dbReference>
<reference evidence="8" key="1">
    <citation type="submission" date="2024-03" db="EMBL/GenBank/DDBJ databases">
        <title>Chitinophaga horti sp. nov., isolated from garden soil.</title>
        <authorList>
            <person name="Lee D.S."/>
            <person name="Han D.M."/>
            <person name="Baek J.H."/>
            <person name="Choi D.G."/>
            <person name="Jeon J.H."/>
            <person name="Jeon C.O."/>
        </authorList>
    </citation>
    <scope>NUCLEOTIDE SEQUENCE [LARGE SCALE GENOMIC DNA]</scope>
    <source>
        <strain evidence="8">GPA1</strain>
    </source>
</reference>
<dbReference type="PROSITE" id="PS51737">
    <property type="entry name" value="RECOMBINASE_DNA_BIND"/>
    <property type="match status" value="1"/>
</dbReference>
<evidence type="ECO:0000256" key="1">
    <source>
        <dbReference type="ARBA" id="ARBA00022908"/>
    </source>
</evidence>
<dbReference type="InterPro" id="IPR011109">
    <property type="entry name" value="DNA_bind_recombinase_dom"/>
</dbReference>
<organism evidence="7 8">
    <name type="scientific">Chitinophaga pollutisoli</name>
    <dbReference type="NCBI Taxonomy" id="3133966"/>
    <lineage>
        <taxon>Bacteria</taxon>
        <taxon>Pseudomonadati</taxon>
        <taxon>Bacteroidota</taxon>
        <taxon>Chitinophagia</taxon>
        <taxon>Chitinophagales</taxon>
        <taxon>Chitinophagaceae</taxon>
        <taxon>Chitinophaga</taxon>
    </lineage>
</organism>
<dbReference type="CDD" id="cd00338">
    <property type="entry name" value="Ser_Recombinase"/>
    <property type="match status" value="1"/>
</dbReference>
<evidence type="ECO:0000256" key="4">
    <source>
        <dbReference type="PROSITE-ProRule" id="PRU10137"/>
    </source>
</evidence>
<dbReference type="InterPro" id="IPR025827">
    <property type="entry name" value="Zn_ribbon_recom_dom"/>
</dbReference>
<evidence type="ECO:0000256" key="3">
    <source>
        <dbReference type="ARBA" id="ARBA00023172"/>
    </source>
</evidence>
<dbReference type="SMART" id="SM00857">
    <property type="entry name" value="Resolvase"/>
    <property type="match status" value="1"/>
</dbReference>
<evidence type="ECO:0000313" key="7">
    <source>
        <dbReference type="EMBL" id="WZN42125.1"/>
    </source>
</evidence>
<proteinExistence type="predicted"/>
<name>A0ABZ2YSA9_9BACT</name>
<gene>
    <name evidence="7" type="ORF">WJU16_03625</name>
</gene>
<evidence type="ECO:0000313" key="8">
    <source>
        <dbReference type="Proteomes" id="UP001485459"/>
    </source>
</evidence>
<dbReference type="Pfam" id="PF00239">
    <property type="entry name" value="Resolvase"/>
    <property type="match status" value="1"/>
</dbReference>
<evidence type="ECO:0000259" key="6">
    <source>
        <dbReference type="PROSITE" id="PS51737"/>
    </source>
</evidence>
<dbReference type="Gene3D" id="3.40.50.1390">
    <property type="entry name" value="Resolvase, N-terminal catalytic domain"/>
    <property type="match status" value="1"/>
</dbReference>
<dbReference type="PROSITE" id="PS00397">
    <property type="entry name" value="RECOMBINASES_1"/>
    <property type="match status" value="1"/>
</dbReference>
<sequence>MKKEREPIADLYIRVSTDEQADKGYSQRNQEEMLRKYCDNHSIEIRNIIYEDHSAKSFNRPEWKKLIQQLKKHRNRIDLILFTKWDRFSRNAGDAYQMINVLRDLNVEPQAIEQPLDLSIPENKMMLAFYLTAPEVENDRRALNVFYGMRRAKKEGRYMGLAPVGYKNKVDETGNKYIAPKQPDASILLWAFEHIGKGAFNTAQIWKKAKDKGLRCSKNAFWQLIRNQLYCGKIFIPRFKDEESYFVQGQHEAIITEELFDRVQDVLDGRGRKYRPKIETQREFPLKGFLICPECGKLLTASKSRGRSRHYTYYHCYRGCSHRINSEKITKAFDDELKRYVPQKDILDIYQRIVCETYYEMTNDIQVSKKQVLGQINEYEKRMSHIRDLLATDKIEASDYNDFKAQYSSTIEQLNIKLDGLNAKVPCLDGLLSSGLENLMRLDKILREGNNEDVRAIVNMIYPDKLTFNGNVFSVGKVNVALSYSYHLR</sequence>
<dbReference type="PANTHER" id="PTHR30461">
    <property type="entry name" value="DNA-INVERTASE FROM LAMBDOID PROPHAGE"/>
    <property type="match status" value="1"/>
</dbReference>
<feature type="active site" description="O-(5'-phospho-DNA)-serine intermediate" evidence="4">
    <location>
        <position position="16"/>
    </location>
</feature>
<dbReference type="Pfam" id="PF07508">
    <property type="entry name" value="Recombinase"/>
    <property type="match status" value="1"/>
</dbReference>
<keyword evidence="3" id="KW-0233">DNA recombination</keyword>
<protein>
    <submittedName>
        <fullName evidence="7">Recombinase family protein</fullName>
    </submittedName>
</protein>
<feature type="domain" description="Recombinase" evidence="6">
    <location>
        <begin position="163"/>
        <end position="273"/>
    </location>
</feature>
<dbReference type="Proteomes" id="UP001485459">
    <property type="component" value="Chromosome"/>
</dbReference>
<evidence type="ECO:0000256" key="2">
    <source>
        <dbReference type="ARBA" id="ARBA00023125"/>
    </source>
</evidence>
<keyword evidence="8" id="KW-1185">Reference proteome</keyword>
<dbReference type="Gene3D" id="3.90.1750.20">
    <property type="entry name" value="Putative Large Serine Recombinase, Chain B, Domain 2"/>
    <property type="match status" value="1"/>
</dbReference>
<dbReference type="InterPro" id="IPR050639">
    <property type="entry name" value="SSR_resolvase"/>
</dbReference>
<keyword evidence="2" id="KW-0238">DNA-binding</keyword>
<dbReference type="InterPro" id="IPR038109">
    <property type="entry name" value="DNA_bind_recomb_sf"/>
</dbReference>